<reference evidence="2" key="1">
    <citation type="submission" date="2021-02" db="EMBL/GenBank/DDBJ databases">
        <authorList>
            <person name="Nowell W R."/>
        </authorList>
    </citation>
    <scope>NUCLEOTIDE SEQUENCE</scope>
</reference>
<protein>
    <recommendedName>
        <fullName evidence="5">3'-5' exonuclease domain-containing protein</fullName>
    </recommendedName>
</protein>
<sequence length="532" mass="62188">MNWGIPEHLHGNSRRFYINNRRHIIKNHEYAIKYPPFKPDYWQGHFIDRTTTIRSLNEFIELAKTSESFIIDTEGTARKGFNNIPSLIQILLTTKEETSVVLIIEYCHLPKDNTMRFKKIEELMKTVLTSQRPIYVWGTLYELLDFMRICGRRWLDGRPYVHVQDEFQRYYIDNYDKQSNPDSWSLQDAMVVVEQSFLNKAPRKGRFTSGFNPRLFEDQSEELVQQKAEWATYAAMDILAVQRLLKLTNINAQCQLAAPTITQPQISNGTESTPSLMQPSPAAVFLISSTILQSTIDQYENISDEEEQKRPLTPIEYEHLSRDADIALPSPQPQFSNDISTPQLETPPQTINTGTQERLVIMAPDEDSQLEPVLSSRPQVAEISSRSSSPLSPRSPSSKNQQLPSQAKLKSKPKLTDEQRRQKNKRMTQKQRKRQRKNEIVLNNPDYRFSFHNIKELLDTANVPYTNLNTAHRNKNRHLFIAFHDDTQRQNYSQLLTKYWFSRQHWEHLHPPSTHSHSSTFTTTDYTRYHRH</sequence>
<gene>
    <name evidence="2" type="ORF">GPM918_LOCUS13257</name>
    <name evidence="3" type="ORF">SRO942_LOCUS13257</name>
</gene>
<accession>A0A814G9U3</accession>
<feature type="compositionally biased region" description="Low complexity" evidence="1">
    <location>
        <begin position="511"/>
        <end position="526"/>
    </location>
</feature>
<feature type="compositionally biased region" description="Polar residues" evidence="1">
    <location>
        <begin position="333"/>
        <end position="356"/>
    </location>
</feature>
<dbReference type="Proteomes" id="UP000663829">
    <property type="component" value="Unassembled WGS sequence"/>
</dbReference>
<feature type="compositionally biased region" description="Low complexity" evidence="1">
    <location>
        <begin position="384"/>
        <end position="398"/>
    </location>
</feature>
<keyword evidence="4" id="KW-1185">Reference proteome</keyword>
<proteinExistence type="predicted"/>
<evidence type="ECO:0008006" key="5">
    <source>
        <dbReference type="Google" id="ProtNLM"/>
    </source>
</evidence>
<comment type="caution">
    <text evidence="2">The sequence shown here is derived from an EMBL/GenBank/DDBJ whole genome shotgun (WGS) entry which is preliminary data.</text>
</comment>
<dbReference type="EMBL" id="CAJNOQ010003018">
    <property type="protein sequence ID" value="CAF0991098.1"/>
    <property type="molecule type" value="Genomic_DNA"/>
</dbReference>
<evidence type="ECO:0000313" key="2">
    <source>
        <dbReference type="EMBL" id="CAF0991098.1"/>
    </source>
</evidence>
<dbReference type="AlphaFoldDB" id="A0A814G9U3"/>
<evidence type="ECO:0000313" key="3">
    <source>
        <dbReference type="EMBL" id="CAF3763048.1"/>
    </source>
</evidence>
<dbReference type="OrthoDB" id="10062878at2759"/>
<feature type="compositionally biased region" description="Basic residues" evidence="1">
    <location>
        <begin position="422"/>
        <end position="436"/>
    </location>
</feature>
<dbReference type="EMBL" id="CAJOBC010003018">
    <property type="protein sequence ID" value="CAF3763048.1"/>
    <property type="molecule type" value="Genomic_DNA"/>
</dbReference>
<name>A0A814G9U3_9BILA</name>
<feature type="region of interest" description="Disordered" evidence="1">
    <location>
        <begin position="510"/>
        <end position="532"/>
    </location>
</feature>
<evidence type="ECO:0000256" key="1">
    <source>
        <dbReference type="SAM" id="MobiDB-lite"/>
    </source>
</evidence>
<feature type="region of interest" description="Disordered" evidence="1">
    <location>
        <begin position="327"/>
        <end position="440"/>
    </location>
</feature>
<dbReference type="Proteomes" id="UP000681722">
    <property type="component" value="Unassembled WGS sequence"/>
</dbReference>
<organism evidence="2 4">
    <name type="scientific">Didymodactylos carnosus</name>
    <dbReference type="NCBI Taxonomy" id="1234261"/>
    <lineage>
        <taxon>Eukaryota</taxon>
        <taxon>Metazoa</taxon>
        <taxon>Spiralia</taxon>
        <taxon>Gnathifera</taxon>
        <taxon>Rotifera</taxon>
        <taxon>Eurotatoria</taxon>
        <taxon>Bdelloidea</taxon>
        <taxon>Philodinida</taxon>
        <taxon>Philodinidae</taxon>
        <taxon>Didymodactylos</taxon>
    </lineage>
</organism>
<evidence type="ECO:0000313" key="4">
    <source>
        <dbReference type="Proteomes" id="UP000663829"/>
    </source>
</evidence>